<dbReference type="eggNOG" id="COG1825">
    <property type="taxonomic scope" value="Bacteria"/>
</dbReference>
<dbReference type="AlphaFoldDB" id="V8QX10"/>
<sequence length="217" mass="23776">MKFEATTRSVQGSSASRRLRRAGRVPAIVYGGKGEAQSVELDHNEIFHALRKEPFHTSVLDMILDGKKQNVLLRAVQWHSYKPQVLHVDFQRVNANEALTTRIPFHFINGDESPAVKQQNATISHVLNDIEVTCLPKDLPQFIEVDLGKMEVNDVLHLSDITAPAGVEFLGVGEESPVLATASVVAANVEDDEAAEGEEKAADDAEKSDKPAEDDAK</sequence>
<comment type="subunit">
    <text evidence="5">Part of the 50S ribosomal subunit; part of the 5S rRNA/L5/L18/L25 subcomplex. Contacts the 5S rRNA. Binds to the 5S rRNA independently of L5 and L18.</text>
</comment>
<evidence type="ECO:0000256" key="2">
    <source>
        <dbReference type="ARBA" id="ARBA00022884"/>
    </source>
</evidence>
<dbReference type="NCBIfam" id="TIGR00731">
    <property type="entry name" value="bL25_bact_ctc"/>
    <property type="match status" value="1"/>
</dbReference>
<organism evidence="9 10">
    <name type="scientific">Advenella kashmirensis W13003</name>
    <dbReference type="NCBI Taxonomy" id="1424334"/>
    <lineage>
        <taxon>Bacteria</taxon>
        <taxon>Pseudomonadati</taxon>
        <taxon>Pseudomonadota</taxon>
        <taxon>Betaproteobacteria</taxon>
        <taxon>Burkholderiales</taxon>
        <taxon>Alcaligenaceae</taxon>
    </lineage>
</organism>
<evidence type="ECO:0000259" key="8">
    <source>
        <dbReference type="Pfam" id="PF14693"/>
    </source>
</evidence>
<keyword evidence="4 5" id="KW-0687">Ribonucleoprotein</keyword>
<dbReference type="InterPro" id="IPR020057">
    <property type="entry name" value="Ribosomal_bL25_b-dom"/>
</dbReference>
<accession>V8QX10</accession>
<dbReference type="NCBIfam" id="NF004128">
    <property type="entry name" value="PRK05618.1-2"/>
    <property type="match status" value="1"/>
</dbReference>
<dbReference type="InterPro" id="IPR011035">
    <property type="entry name" value="Ribosomal_bL25/Gln-tRNA_synth"/>
</dbReference>
<evidence type="ECO:0000256" key="5">
    <source>
        <dbReference type="HAMAP-Rule" id="MF_01334"/>
    </source>
</evidence>
<keyword evidence="10" id="KW-1185">Reference proteome</keyword>
<dbReference type="EMBL" id="AYXT01000001">
    <property type="protein sequence ID" value="ETF03855.1"/>
    <property type="molecule type" value="Genomic_DNA"/>
</dbReference>
<dbReference type="Pfam" id="PF01386">
    <property type="entry name" value="Ribosomal_L25p"/>
    <property type="match status" value="1"/>
</dbReference>
<dbReference type="GO" id="GO:0008097">
    <property type="term" value="F:5S rRNA binding"/>
    <property type="evidence" value="ECO:0007669"/>
    <property type="project" value="InterPro"/>
</dbReference>
<evidence type="ECO:0000256" key="6">
    <source>
        <dbReference type="SAM" id="MobiDB-lite"/>
    </source>
</evidence>
<evidence type="ECO:0000256" key="4">
    <source>
        <dbReference type="ARBA" id="ARBA00023274"/>
    </source>
</evidence>
<dbReference type="Proteomes" id="UP000018733">
    <property type="component" value="Unassembled WGS sequence"/>
</dbReference>
<keyword evidence="2 5" id="KW-0694">RNA-binding</keyword>
<keyword evidence="3 5" id="KW-0689">Ribosomal protein</keyword>
<dbReference type="CDD" id="cd00495">
    <property type="entry name" value="Ribosomal_L25_TL5_CTC"/>
    <property type="match status" value="1"/>
</dbReference>
<comment type="function">
    <text evidence="5">This is one of the proteins that binds to the 5S RNA in the ribosome where it forms part of the central protuberance.</text>
</comment>
<dbReference type="GO" id="GO:0003735">
    <property type="term" value="F:structural constituent of ribosome"/>
    <property type="evidence" value="ECO:0007669"/>
    <property type="project" value="InterPro"/>
</dbReference>
<reference evidence="9 10" key="1">
    <citation type="journal article" date="2014" name="Genome Announc.">
        <title>Draft Genome Sequence of Advenella kashmirensis Strain W13003, a Polycyclic Aromatic Hydrocarbon-Degrading Bacterium.</title>
        <authorList>
            <person name="Wang X."/>
            <person name="Jin D."/>
            <person name="Zhou L."/>
            <person name="Wu L."/>
            <person name="An W."/>
            <person name="Zhao L."/>
        </authorList>
    </citation>
    <scope>NUCLEOTIDE SEQUENCE [LARGE SCALE GENOMIC DNA]</scope>
    <source>
        <strain evidence="9 10">W13003</strain>
    </source>
</reference>
<dbReference type="InterPro" id="IPR020055">
    <property type="entry name" value="Ribosomal_bL25_short"/>
</dbReference>
<name>V8QX10_9BURK</name>
<dbReference type="GO" id="GO:0006412">
    <property type="term" value="P:translation"/>
    <property type="evidence" value="ECO:0007669"/>
    <property type="project" value="UniProtKB-UniRule"/>
</dbReference>
<evidence type="ECO:0000256" key="1">
    <source>
        <dbReference type="ARBA" id="ARBA00022730"/>
    </source>
</evidence>
<comment type="caution">
    <text evidence="9">The sequence shown here is derived from an EMBL/GenBank/DDBJ whole genome shotgun (WGS) entry which is preliminary data.</text>
</comment>
<evidence type="ECO:0000313" key="9">
    <source>
        <dbReference type="EMBL" id="ETF03855.1"/>
    </source>
</evidence>
<comment type="similarity">
    <text evidence="5">Belongs to the bacterial ribosomal protein bL25 family. CTC subfamily.</text>
</comment>
<dbReference type="HAMAP" id="MF_01334">
    <property type="entry name" value="Ribosomal_bL25_CTC"/>
    <property type="match status" value="1"/>
</dbReference>
<dbReference type="RefSeq" id="WP_024003310.1">
    <property type="nucleotide sequence ID" value="NZ_KI650979.1"/>
</dbReference>
<dbReference type="PATRIC" id="fig|1424334.3.peg.244"/>
<dbReference type="InterPro" id="IPR001021">
    <property type="entry name" value="Ribosomal_bL25_long"/>
</dbReference>
<feature type="domain" description="Large ribosomal subunit protein bL25 L25" evidence="7">
    <location>
        <begin position="4"/>
        <end position="90"/>
    </location>
</feature>
<dbReference type="PANTHER" id="PTHR33284">
    <property type="entry name" value="RIBOSOMAL PROTEIN L25/GLN-TRNA SYNTHETASE, ANTI-CODON-BINDING DOMAIN-CONTAINING PROTEIN"/>
    <property type="match status" value="1"/>
</dbReference>
<dbReference type="FunFam" id="2.40.240.10:FF:000002">
    <property type="entry name" value="50S ribosomal protein L25"/>
    <property type="match status" value="1"/>
</dbReference>
<dbReference type="OrthoDB" id="9806411at2"/>
<feature type="compositionally biased region" description="Basic and acidic residues" evidence="6">
    <location>
        <begin position="197"/>
        <end position="217"/>
    </location>
</feature>
<dbReference type="HOGENOM" id="CLU_075939_0_1_4"/>
<feature type="domain" description="Large ribosomal subunit protein bL25 beta" evidence="8">
    <location>
        <begin position="99"/>
        <end position="179"/>
    </location>
</feature>
<keyword evidence="1 5" id="KW-0699">rRNA-binding</keyword>
<dbReference type="InterPro" id="IPR029751">
    <property type="entry name" value="Ribosomal_L25_dom"/>
</dbReference>
<dbReference type="GO" id="GO:0022625">
    <property type="term" value="C:cytosolic large ribosomal subunit"/>
    <property type="evidence" value="ECO:0007669"/>
    <property type="project" value="TreeGrafter"/>
</dbReference>
<protein>
    <recommendedName>
        <fullName evidence="5">Large ribosomal subunit protein bL25</fullName>
    </recommendedName>
    <alternativeName>
        <fullName evidence="5">General stress protein CTC</fullName>
    </alternativeName>
</protein>
<dbReference type="SUPFAM" id="SSF50715">
    <property type="entry name" value="Ribosomal protein L25-like"/>
    <property type="match status" value="1"/>
</dbReference>
<gene>
    <name evidence="5" type="primary">rplY</name>
    <name evidence="5" type="synonym">ctc</name>
    <name evidence="9" type="ORF">W822_01200</name>
</gene>
<dbReference type="Pfam" id="PF14693">
    <property type="entry name" value="Ribosomal_TL5_C"/>
    <property type="match status" value="1"/>
</dbReference>
<dbReference type="STRING" id="1424334.W822_01200"/>
<dbReference type="InterPro" id="IPR020056">
    <property type="entry name" value="Rbsml_bL25/Gln-tRNA_synth_N"/>
</dbReference>
<dbReference type="NCBIfam" id="NF004612">
    <property type="entry name" value="PRK05943.1"/>
    <property type="match status" value="1"/>
</dbReference>
<evidence type="ECO:0000256" key="3">
    <source>
        <dbReference type="ARBA" id="ARBA00022980"/>
    </source>
</evidence>
<dbReference type="Gene3D" id="2.40.240.10">
    <property type="entry name" value="Ribosomal Protein L25, Chain P"/>
    <property type="match status" value="1"/>
</dbReference>
<dbReference type="Gene3D" id="2.170.120.20">
    <property type="entry name" value="Ribosomal protein L25, beta domain"/>
    <property type="match status" value="1"/>
</dbReference>
<dbReference type="HAMAP" id="MF_01336">
    <property type="entry name" value="Ribosomal_bL25"/>
    <property type="match status" value="1"/>
</dbReference>
<dbReference type="InterPro" id="IPR020930">
    <property type="entry name" value="Ribosomal_uL5_bac-type"/>
</dbReference>
<feature type="region of interest" description="Disordered" evidence="6">
    <location>
        <begin position="189"/>
        <end position="217"/>
    </location>
</feature>
<proteinExistence type="inferred from homology"/>
<evidence type="ECO:0000259" key="7">
    <source>
        <dbReference type="Pfam" id="PF01386"/>
    </source>
</evidence>
<dbReference type="PANTHER" id="PTHR33284:SF1">
    <property type="entry name" value="RIBOSOMAL PROTEIN L25_GLN-TRNA SYNTHETASE, ANTI-CODON-BINDING DOMAIN-CONTAINING PROTEIN"/>
    <property type="match status" value="1"/>
</dbReference>
<evidence type="ECO:0000313" key="10">
    <source>
        <dbReference type="Proteomes" id="UP000018733"/>
    </source>
</evidence>
<dbReference type="NCBIfam" id="NF004130">
    <property type="entry name" value="PRK05618.1-5"/>
    <property type="match status" value="1"/>
</dbReference>
<dbReference type="InterPro" id="IPR037121">
    <property type="entry name" value="Ribosomal_bL25_C"/>
</dbReference>